<evidence type="ECO:0000313" key="6">
    <source>
        <dbReference type="EMBL" id="THG19203.1"/>
    </source>
</evidence>
<feature type="compositionally biased region" description="Polar residues" evidence="4">
    <location>
        <begin position="68"/>
        <end position="81"/>
    </location>
</feature>
<dbReference type="STRING" id="542762.A0A4S4EQZ0"/>
<dbReference type="SUPFAM" id="SSF88697">
    <property type="entry name" value="PUA domain-like"/>
    <property type="match status" value="1"/>
</dbReference>
<dbReference type="PROSITE" id="PS51015">
    <property type="entry name" value="YDG"/>
    <property type="match status" value="1"/>
</dbReference>
<evidence type="ECO:0000259" key="5">
    <source>
        <dbReference type="PROSITE" id="PS51015"/>
    </source>
</evidence>
<feature type="region of interest" description="Disordered" evidence="4">
    <location>
        <begin position="16"/>
        <end position="40"/>
    </location>
</feature>
<dbReference type="PANTHER" id="PTHR45660">
    <property type="entry name" value="HISTONE-LYSINE N-METHYLTRANSFERASE SETMAR"/>
    <property type="match status" value="1"/>
</dbReference>
<protein>
    <recommendedName>
        <fullName evidence="5">YDG domain-containing protein</fullName>
    </recommendedName>
</protein>
<gene>
    <name evidence="6" type="ORF">TEA_019743</name>
</gene>
<evidence type="ECO:0000256" key="1">
    <source>
        <dbReference type="ARBA" id="ARBA00004286"/>
    </source>
</evidence>
<dbReference type="Gene3D" id="2.30.280.10">
    <property type="entry name" value="SRA-YDG"/>
    <property type="match status" value="1"/>
</dbReference>
<dbReference type="GO" id="GO:0005694">
    <property type="term" value="C:chromosome"/>
    <property type="evidence" value="ECO:0007669"/>
    <property type="project" value="UniProtKB-SubCell"/>
</dbReference>
<reference evidence="6 7" key="1">
    <citation type="journal article" date="2018" name="Proc. Natl. Acad. Sci. U.S.A.">
        <title>Draft genome sequence of Camellia sinensis var. sinensis provides insights into the evolution of the tea genome and tea quality.</title>
        <authorList>
            <person name="Wei C."/>
            <person name="Yang H."/>
            <person name="Wang S."/>
            <person name="Zhao J."/>
            <person name="Liu C."/>
            <person name="Gao L."/>
            <person name="Xia E."/>
            <person name="Lu Y."/>
            <person name="Tai Y."/>
            <person name="She G."/>
            <person name="Sun J."/>
            <person name="Cao H."/>
            <person name="Tong W."/>
            <person name="Gao Q."/>
            <person name="Li Y."/>
            <person name="Deng W."/>
            <person name="Jiang X."/>
            <person name="Wang W."/>
            <person name="Chen Q."/>
            <person name="Zhang S."/>
            <person name="Li H."/>
            <person name="Wu J."/>
            <person name="Wang P."/>
            <person name="Li P."/>
            <person name="Shi C."/>
            <person name="Zheng F."/>
            <person name="Jian J."/>
            <person name="Huang B."/>
            <person name="Shan D."/>
            <person name="Shi M."/>
            <person name="Fang C."/>
            <person name="Yue Y."/>
            <person name="Li F."/>
            <person name="Li D."/>
            <person name="Wei S."/>
            <person name="Han B."/>
            <person name="Jiang C."/>
            <person name="Yin Y."/>
            <person name="Xia T."/>
            <person name="Zhang Z."/>
            <person name="Bennetzen J.L."/>
            <person name="Zhao S."/>
            <person name="Wan X."/>
        </authorList>
    </citation>
    <scope>NUCLEOTIDE SEQUENCE [LARGE SCALE GENOMIC DNA]</scope>
    <source>
        <strain evidence="7">cv. Shuchazao</strain>
        <tissue evidence="6">Leaf</tissue>
    </source>
</reference>
<name>A0A4S4EQZ0_CAMSN</name>
<dbReference type="InterPro" id="IPR051357">
    <property type="entry name" value="H3K9_HMTase_SUVAR3-9"/>
</dbReference>
<evidence type="ECO:0000256" key="3">
    <source>
        <dbReference type="PROSITE-ProRule" id="PRU00358"/>
    </source>
</evidence>
<comment type="caution">
    <text evidence="6">The sequence shown here is derived from an EMBL/GenBank/DDBJ whole genome shotgun (WGS) entry which is preliminary data.</text>
</comment>
<evidence type="ECO:0000256" key="2">
    <source>
        <dbReference type="ARBA" id="ARBA00023242"/>
    </source>
</evidence>
<dbReference type="PANTHER" id="PTHR45660:SF46">
    <property type="entry name" value="HISTONE-LYSINE N-METHYLTRANSFERASE, H3 LYSINE-9 SPECIFIC SUVH6"/>
    <property type="match status" value="1"/>
</dbReference>
<dbReference type="AlphaFoldDB" id="A0A4S4EQZ0"/>
<dbReference type="GO" id="GO:0003690">
    <property type="term" value="F:double-stranded DNA binding"/>
    <property type="evidence" value="ECO:0007669"/>
    <property type="project" value="TreeGrafter"/>
</dbReference>
<feature type="region of interest" description="Disordered" evidence="4">
    <location>
        <begin position="242"/>
        <end position="271"/>
    </location>
</feature>
<sequence length="567" mass="61484">MLSLIITKGSTSSLAAVSTTTSSSTTSGRTTRAKPSTKLAQQPCLQTPCCSRTAETPTAAVPVARESFATSSEPTTASSGTRCRPKPTPELDDYRGPVGDCSARSIDAHATGDDPSNRLGPKPSRNVEKTRQIVGFAWAASVWAPPTLLGLKASSRKGPLDLKICVVAPPFQLGLRIVEKGPCLLKLRGAVHVGNSRKRELKENVPELKIKSRKVSVQGGPLVETPGADMEGSQVRETTGAVVEELDRDVPDGNTKKRKLEGSVPEPKTKSQKVIKKDYEDVNGVKGEVGKEIVVYIHDKGSKSSRPDDAVALGHGADRVIVQGLMAAPNCPWRQVKGIVNTSQDIVRTGSEVMRHDISYITGRKKSKSVSRTKKYEVDYSGGKSMKKKKLHPYRNDAYESKGQLVVKDEGDFSIQEQDEDSLVAPRPQNFEVALPPFGPNSSSHGNARVKVRETLRLFQAICRKLLQGEEAKPRQQGCPSKRIDLLASQIVRAKGKEANTGKNIIGSVPGVEVGDEFQYRVELALVGIHRLYQAGIDYINHGEMIISTSIVASGGVMQMIWTTRMF</sequence>
<dbReference type="InterPro" id="IPR003105">
    <property type="entry name" value="SRA_YDG"/>
</dbReference>
<feature type="compositionally biased region" description="Low complexity" evidence="4">
    <location>
        <begin position="16"/>
        <end position="30"/>
    </location>
</feature>
<dbReference type="Proteomes" id="UP000306102">
    <property type="component" value="Unassembled WGS sequence"/>
</dbReference>
<dbReference type="Pfam" id="PF02182">
    <property type="entry name" value="SAD_SRA"/>
    <property type="match status" value="1"/>
</dbReference>
<feature type="domain" description="YDG" evidence="5">
    <location>
        <begin position="507"/>
        <end position="567"/>
    </location>
</feature>
<evidence type="ECO:0000256" key="4">
    <source>
        <dbReference type="SAM" id="MobiDB-lite"/>
    </source>
</evidence>
<dbReference type="EMBL" id="SDRB02002540">
    <property type="protein sequence ID" value="THG19203.1"/>
    <property type="molecule type" value="Genomic_DNA"/>
</dbReference>
<keyword evidence="7" id="KW-1185">Reference proteome</keyword>
<dbReference type="GO" id="GO:0005634">
    <property type="term" value="C:nucleus"/>
    <property type="evidence" value="ECO:0007669"/>
    <property type="project" value="UniProtKB-SubCell"/>
</dbReference>
<evidence type="ECO:0000313" key="7">
    <source>
        <dbReference type="Proteomes" id="UP000306102"/>
    </source>
</evidence>
<dbReference type="InterPro" id="IPR036987">
    <property type="entry name" value="SRA-YDG_sf"/>
</dbReference>
<dbReference type="GO" id="GO:0042054">
    <property type="term" value="F:histone methyltransferase activity"/>
    <property type="evidence" value="ECO:0007669"/>
    <property type="project" value="TreeGrafter"/>
</dbReference>
<feature type="region of interest" description="Disordered" evidence="4">
    <location>
        <begin position="66"/>
        <end position="126"/>
    </location>
</feature>
<organism evidence="6 7">
    <name type="scientific">Camellia sinensis var. sinensis</name>
    <name type="common">China tea</name>
    <dbReference type="NCBI Taxonomy" id="542762"/>
    <lineage>
        <taxon>Eukaryota</taxon>
        <taxon>Viridiplantae</taxon>
        <taxon>Streptophyta</taxon>
        <taxon>Embryophyta</taxon>
        <taxon>Tracheophyta</taxon>
        <taxon>Spermatophyta</taxon>
        <taxon>Magnoliopsida</taxon>
        <taxon>eudicotyledons</taxon>
        <taxon>Gunneridae</taxon>
        <taxon>Pentapetalae</taxon>
        <taxon>asterids</taxon>
        <taxon>Ericales</taxon>
        <taxon>Theaceae</taxon>
        <taxon>Camellia</taxon>
    </lineage>
</organism>
<dbReference type="InterPro" id="IPR015947">
    <property type="entry name" value="PUA-like_sf"/>
</dbReference>
<keyword evidence="2 3" id="KW-0539">Nucleus</keyword>
<proteinExistence type="predicted"/>
<feature type="compositionally biased region" description="Basic and acidic residues" evidence="4">
    <location>
        <begin position="106"/>
        <end position="116"/>
    </location>
</feature>
<accession>A0A4S4EQZ0</accession>
<comment type="subcellular location">
    <subcellularLocation>
        <location evidence="1">Chromosome</location>
    </subcellularLocation>
    <subcellularLocation>
        <location evidence="3">Nucleus</location>
    </subcellularLocation>
</comment>